<dbReference type="AlphaFoldDB" id="A0A9W8RMH4"/>
<dbReference type="Proteomes" id="UP001152049">
    <property type="component" value="Unassembled WGS sequence"/>
</dbReference>
<evidence type="ECO:0000256" key="1">
    <source>
        <dbReference type="SAM" id="Phobius"/>
    </source>
</evidence>
<dbReference type="PANTHER" id="PTHR35043">
    <property type="entry name" value="TRANSCRIPTION FACTOR DOMAIN-CONTAINING PROTEIN"/>
    <property type="match status" value="1"/>
</dbReference>
<feature type="transmembrane region" description="Helical" evidence="1">
    <location>
        <begin position="425"/>
        <end position="452"/>
    </location>
</feature>
<proteinExistence type="predicted"/>
<comment type="caution">
    <text evidence="2">The sequence shown here is derived from an EMBL/GenBank/DDBJ whole genome shotgun (WGS) entry which is preliminary data.</text>
</comment>
<dbReference type="PANTHER" id="PTHR35043:SF7">
    <property type="entry name" value="TRANSCRIPTION FACTOR DOMAIN-CONTAINING PROTEIN"/>
    <property type="match status" value="1"/>
</dbReference>
<keyword evidence="1" id="KW-0812">Transmembrane</keyword>
<protein>
    <submittedName>
        <fullName evidence="2">Uncharacterized protein</fullName>
    </submittedName>
</protein>
<dbReference type="EMBL" id="JAOQAZ010000046">
    <property type="protein sequence ID" value="KAJ4245481.1"/>
    <property type="molecule type" value="Genomic_DNA"/>
</dbReference>
<reference evidence="2" key="1">
    <citation type="submission" date="2022-09" db="EMBL/GenBank/DDBJ databases">
        <title>Fusarium specimens isolated from Avocado Roots.</title>
        <authorList>
            <person name="Stajich J."/>
            <person name="Roper C."/>
            <person name="Heimlech-Rivalta G."/>
        </authorList>
    </citation>
    <scope>NUCLEOTIDE SEQUENCE</scope>
    <source>
        <strain evidence="2">CF00136</strain>
    </source>
</reference>
<evidence type="ECO:0000313" key="3">
    <source>
        <dbReference type="Proteomes" id="UP001152049"/>
    </source>
</evidence>
<keyword evidence="1" id="KW-0472">Membrane</keyword>
<feature type="transmembrane region" description="Helical" evidence="1">
    <location>
        <begin position="374"/>
        <end position="399"/>
    </location>
</feature>
<dbReference type="OrthoDB" id="3061561at2759"/>
<gene>
    <name evidence="2" type="ORF">NW762_013990</name>
</gene>
<sequence length="480" mass="54772">MGAVRFDVHDILSFPDLDQEAREYFENSGSRRHSIRPGPALIIHLAQRGHWIQVLKPDIDDKSKADTVQKTLVVIQVLWMVVQCIARSISDLPLSLLEVHTMVHVTCAVLLYACWFEKPLDIQEAIIIHPKGFQGELAAMLQRELYSHMSYKLALFPPKQQDDQTPPISTNGQPMRWIMPEPQTAMKVGDILPSGLALSAAHLARAELKISPWSYFADKRLDPSTFSFELTNEFLKRWDAILATYPFERRDQLAKESKKLRMATERDLLSSQRGNSYPLSEDQQTLFLARLDELENRPVTDWDKPFWEKKSILHVSDEVHQAIPDSNNVKSDVTIMSGSLVLLAIALTSLYGGVHLTAWQWEFPSYAEEIMWKVSCFLIISELPTLLLLVLAGIFLLSISNDLGGLIHGNMPKKWQSYWESGERLLYWGFSMCTGLVFYLLALGYAFARVFIIVESFISLRHAPVGVFLSPEWVELFPHF</sequence>
<keyword evidence="3" id="KW-1185">Reference proteome</keyword>
<organism evidence="2 3">
    <name type="scientific">Fusarium torreyae</name>
    <dbReference type="NCBI Taxonomy" id="1237075"/>
    <lineage>
        <taxon>Eukaryota</taxon>
        <taxon>Fungi</taxon>
        <taxon>Dikarya</taxon>
        <taxon>Ascomycota</taxon>
        <taxon>Pezizomycotina</taxon>
        <taxon>Sordariomycetes</taxon>
        <taxon>Hypocreomycetidae</taxon>
        <taxon>Hypocreales</taxon>
        <taxon>Nectriaceae</taxon>
        <taxon>Fusarium</taxon>
    </lineage>
</organism>
<keyword evidence="1" id="KW-1133">Transmembrane helix</keyword>
<accession>A0A9W8RMH4</accession>
<evidence type="ECO:0000313" key="2">
    <source>
        <dbReference type="EMBL" id="KAJ4245481.1"/>
    </source>
</evidence>
<feature type="transmembrane region" description="Helical" evidence="1">
    <location>
        <begin position="333"/>
        <end position="354"/>
    </location>
</feature>
<name>A0A9W8RMH4_9HYPO</name>